<reference evidence="3" key="1">
    <citation type="journal article" date="2021" name="Sci. Adv.">
        <title>The American lobster genome reveals insights on longevity, neural, and immune adaptations.</title>
        <authorList>
            <person name="Polinski J.M."/>
            <person name="Zimin A.V."/>
            <person name="Clark K.F."/>
            <person name="Kohn A.B."/>
            <person name="Sadowski N."/>
            <person name="Timp W."/>
            <person name="Ptitsyn A."/>
            <person name="Khanna P."/>
            <person name="Romanova D.Y."/>
            <person name="Williams P."/>
            <person name="Greenwood S.J."/>
            <person name="Moroz L.L."/>
            <person name="Walt D.R."/>
            <person name="Bodnar A.G."/>
        </authorList>
    </citation>
    <scope>NUCLEOTIDE SEQUENCE</scope>
    <source>
        <strain evidence="3">GMGI-L3</strain>
    </source>
</reference>
<dbReference type="InterPro" id="IPR036388">
    <property type="entry name" value="WH-like_DNA-bd_sf"/>
</dbReference>
<dbReference type="InterPro" id="IPR002492">
    <property type="entry name" value="Transposase_Tc1-like"/>
</dbReference>
<sequence>MNRTQQHLTTRGQIIALREEGLTVRAIADRLAVCTSTVERSIRKYAETGILNDLGIVNDIPGYDTGDPKTILFLFSERRPRPRLTTGDEDAAIIAAARNNPFSNPVAIREALHLDRAQTVRSRLEEAGIQHRVPVIKERLTDQHRTGHLQFAQQYVGEDPLVLVASSLHG</sequence>
<organism evidence="3 4">
    <name type="scientific">Homarus americanus</name>
    <name type="common">American lobster</name>
    <dbReference type="NCBI Taxonomy" id="6706"/>
    <lineage>
        <taxon>Eukaryota</taxon>
        <taxon>Metazoa</taxon>
        <taxon>Ecdysozoa</taxon>
        <taxon>Arthropoda</taxon>
        <taxon>Crustacea</taxon>
        <taxon>Multicrustacea</taxon>
        <taxon>Malacostraca</taxon>
        <taxon>Eumalacostraca</taxon>
        <taxon>Eucarida</taxon>
        <taxon>Decapoda</taxon>
        <taxon>Pleocyemata</taxon>
        <taxon>Astacidea</taxon>
        <taxon>Nephropoidea</taxon>
        <taxon>Nephropidae</taxon>
        <taxon>Homarus</taxon>
    </lineage>
</organism>
<dbReference type="Pfam" id="PF13384">
    <property type="entry name" value="HTH_23"/>
    <property type="match status" value="1"/>
</dbReference>
<dbReference type="AlphaFoldDB" id="A0A8J5MMI8"/>
<evidence type="ECO:0000313" key="3">
    <source>
        <dbReference type="EMBL" id="KAG7156740.1"/>
    </source>
</evidence>
<keyword evidence="4" id="KW-1185">Reference proteome</keyword>
<dbReference type="Gene3D" id="1.10.10.10">
    <property type="entry name" value="Winged helix-like DNA-binding domain superfamily/Winged helix DNA-binding domain"/>
    <property type="match status" value="1"/>
</dbReference>
<gene>
    <name evidence="3" type="primary">tc1a-L31</name>
    <name evidence="3" type="ORF">Hamer_G006737</name>
</gene>
<dbReference type="GO" id="GO:0005634">
    <property type="term" value="C:nucleus"/>
    <property type="evidence" value="ECO:0007669"/>
    <property type="project" value="UniProtKB-SubCell"/>
</dbReference>
<evidence type="ECO:0000259" key="2">
    <source>
        <dbReference type="Pfam" id="PF01498"/>
    </source>
</evidence>
<dbReference type="SUPFAM" id="SSF46689">
    <property type="entry name" value="Homeodomain-like"/>
    <property type="match status" value="1"/>
</dbReference>
<evidence type="ECO:0000313" key="4">
    <source>
        <dbReference type="Proteomes" id="UP000747542"/>
    </source>
</evidence>
<dbReference type="InterPro" id="IPR009057">
    <property type="entry name" value="Homeodomain-like_sf"/>
</dbReference>
<name>A0A8J5MMI8_HOMAM</name>
<protein>
    <submittedName>
        <fullName evidence="3">Putative Transposable element Tc1 transposase-like 31</fullName>
    </submittedName>
</protein>
<comment type="subcellular location">
    <subcellularLocation>
        <location evidence="1">Nucleus</location>
    </subcellularLocation>
</comment>
<proteinExistence type="predicted"/>
<dbReference type="GO" id="GO:0015074">
    <property type="term" value="P:DNA integration"/>
    <property type="evidence" value="ECO:0007669"/>
    <property type="project" value="InterPro"/>
</dbReference>
<dbReference type="EMBL" id="JAHLQT010039062">
    <property type="protein sequence ID" value="KAG7156740.1"/>
    <property type="molecule type" value="Genomic_DNA"/>
</dbReference>
<comment type="caution">
    <text evidence="3">The sequence shown here is derived from an EMBL/GenBank/DDBJ whole genome shotgun (WGS) entry which is preliminary data.</text>
</comment>
<dbReference type="Pfam" id="PF01498">
    <property type="entry name" value="HTH_Tnp_Tc3_2"/>
    <property type="match status" value="1"/>
</dbReference>
<dbReference type="Proteomes" id="UP000747542">
    <property type="component" value="Unassembled WGS sequence"/>
</dbReference>
<accession>A0A8J5MMI8</accession>
<dbReference type="GO" id="GO:0006313">
    <property type="term" value="P:DNA transposition"/>
    <property type="evidence" value="ECO:0007669"/>
    <property type="project" value="InterPro"/>
</dbReference>
<evidence type="ECO:0000256" key="1">
    <source>
        <dbReference type="ARBA" id="ARBA00004123"/>
    </source>
</evidence>
<feature type="domain" description="Transposase Tc1-like" evidence="2">
    <location>
        <begin position="90"/>
        <end position="156"/>
    </location>
</feature>
<dbReference type="GO" id="GO:0003677">
    <property type="term" value="F:DNA binding"/>
    <property type="evidence" value="ECO:0007669"/>
    <property type="project" value="InterPro"/>
</dbReference>